<dbReference type="Pfam" id="PF04488">
    <property type="entry name" value="Gly_transf_sug"/>
    <property type="match status" value="1"/>
</dbReference>
<evidence type="ECO:0000313" key="4">
    <source>
        <dbReference type="Proteomes" id="UP001583172"/>
    </source>
</evidence>
<dbReference type="EMBL" id="JAZGSY010000265">
    <property type="protein sequence ID" value="KAL1837762.1"/>
    <property type="molecule type" value="Genomic_DNA"/>
</dbReference>
<evidence type="ECO:0008006" key="5">
    <source>
        <dbReference type="Google" id="ProtNLM"/>
    </source>
</evidence>
<evidence type="ECO:0000313" key="3">
    <source>
        <dbReference type="EMBL" id="KAL1837762.1"/>
    </source>
</evidence>
<evidence type="ECO:0000256" key="2">
    <source>
        <dbReference type="SAM" id="MobiDB-lite"/>
    </source>
</evidence>
<feature type="compositionally biased region" description="Low complexity" evidence="2">
    <location>
        <begin position="48"/>
        <end position="57"/>
    </location>
</feature>
<dbReference type="InterPro" id="IPR029044">
    <property type="entry name" value="Nucleotide-diphossugar_trans"/>
</dbReference>
<feature type="region of interest" description="Disordered" evidence="2">
    <location>
        <begin position="48"/>
        <end position="80"/>
    </location>
</feature>
<sequence length="350" mass="39347">MLATVQAAVPFVRRPRFSWRLVPLIAASSLLALCLLFFGSPESISWGLQPQQKQSQLPPRPSPPERPGQQQQPDGDHISHQAPITDIPKQIWYKLGPTGLTDTTREWTETCVRRNPDHLVHFMSDPKADDYVKTQFRATHPELVDTFLKLQVPIWKADILRYLLLFAEGGVYLDLDVSCEQPIGEWIPSKYQGKAKLVVGWEFDVGWSENIIRQFATWTIVAAPGLPHVEAALDHIMGNIRKGMKKHNITDPADLEKDMLGDVVDATGPRAFTRGVMKSARELFKVRDQELKKLTEPKLVGDILILPGYAFAASANRYKEAFGENFKVPPPLVTHHYAGTWKNDKGGETA</sequence>
<proteinExistence type="inferred from homology"/>
<protein>
    <recommendedName>
        <fullName evidence="5">Initiation-specific alpha-1,6-mannosyltransferase</fullName>
    </recommendedName>
</protein>
<dbReference type="InterPro" id="IPR007577">
    <property type="entry name" value="GlycoTrfase_DXD_sugar-bd_CS"/>
</dbReference>
<reference evidence="3 4" key="1">
    <citation type="journal article" date="2024" name="Commun. Biol.">
        <title>Comparative genomic analysis of thermophilic fungi reveals convergent evolutionary adaptations and gene losses.</title>
        <authorList>
            <person name="Steindorff A.S."/>
            <person name="Aguilar-Pontes M.V."/>
            <person name="Robinson A.J."/>
            <person name="Andreopoulos B."/>
            <person name="LaButti K."/>
            <person name="Kuo A."/>
            <person name="Mondo S."/>
            <person name="Riley R."/>
            <person name="Otillar R."/>
            <person name="Haridas S."/>
            <person name="Lipzen A."/>
            <person name="Grimwood J."/>
            <person name="Schmutz J."/>
            <person name="Clum A."/>
            <person name="Reid I.D."/>
            <person name="Moisan M.C."/>
            <person name="Butler G."/>
            <person name="Nguyen T.T.M."/>
            <person name="Dewar K."/>
            <person name="Conant G."/>
            <person name="Drula E."/>
            <person name="Henrissat B."/>
            <person name="Hansel C."/>
            <person name="Singer S."/>
            <person name="Hutchinson M.I."/>
            <person name="de Vries R.P."/>
            <person name="Natvig D.O."/>
            <person name="Powell A.J."/>
            <person name="Tsang A."/>
            <person name="Grigoriev I.V."/>
        </authorList>
    </citation>
    <scope>NUCLEOTIDE SEQUENCE [LARGE SCALE GENOMIC DNA]</scope>
    <source>
        <strain evidence="3 4">CBS 620.91</strain>
    </source>
</reference>
<comment type="similarity">
    <text evidence="1">Belongs to the glycosyltransferase 32 family.</text>
</comment>
<dbReference type="SUPFAM" id="SSF53448">
    <property type="entry name" value="Nucleotide-diphospho-sugar transferases"/>
    <property type="match status" value="1"/>
</dbReference>
<dbReference type="PANTHER" id="PTHR31834">
    <property type="entry name" value="INITIATION-SPECIFIC ALPHA-1,6-MANNOSYLTRANSFERASE"/>
    <property type="match status" value="1"/>
</dbReference>
<comment type="caution">
    <text evidence="3">The sequence shown here is derived from an EMBL/GenBank/DDBJ whole genome shotgun (WGS) entry which is preliminary data.</text>
</comment>
<dbReference type="InterPro" id="IPR039367">
    <property type="entry name" value="Och1-like"/>
</dbReference>
<evidence type="ECO:0000256" key="1">
    <source>
        <dbReference type="ARBA" id="ARBA00009003"/>
    </source>
</evidence>
<accession>A0ABR3V7K2</accession>
<organism evidence="3 4">
    <name type="scientific">Humicola insolens</name>
    <name type="common">Soft-rot fungus</name>
    <dbReference type="NCBI Taxonomy" id="85995"/>
    <lineage>
        <taxon>Eukaryota</taxon>
        <taxon>Fungi</taxon>
        <taxon>Dikarya</taxon>
        <taxon>Ascomycota</taxon>
        <taxon>Pezizomycotina</taxon>
        <taxon>Sordariomycetes</taxon>
        <taxon>Sordariomycetidae</taxon>
        <taxon>Sordariales</taxon>
        <taxon>Chaetomiaceae</taxon>
        <taxon>Mycothermus</taxon>
    </lineage>
</organism>
<dbReference type="PANTHER" id="PTHR31834:SF8">
    <property type="entry name" value="TRANSFERASE, PUTATIVE (AFU_ORTHOLOGUE AFUA_6G14040)-RELATED"/>
    <property type="match status" value="1"/>
</dbReference>
<dbReference type="Proteomes" id="UP001583172">
    <property type="component" value="Unassembled WGS sequence"/>
</dbReference>
<name>A0ABR3V7K2_HUMIN</name>
<gene>
    <name evidence="3" type="ORF">VTJ49DRAFT_3426</name>
</gene>
<dbReference type="Gene3D" id="3.90.550.20">
    <property type="match status" value="1"/>
</dbReference>
<keyword evidence="4" id="KW-1185">Reference proteome</keyword>